<organism evidence="2 3">
    <name type="scientific">Metallosphaera yellowstonensis MK1</name>
    <dbReference type="NCBI Taxonomy" id="671065"/>
    <lineage>
        <taxon>Archaea</taxon>
        <taxon>Thermoproteota</taxon>
        <taxon>Thermoprotei</taxon>
        <taxon>Sulfolobales</taxon>
        <taxon>Sulfolobaceae</taxon>
        <taxon>Metallosphaera</taxon>
    </lineage>
</organism>
<name>H2C0F5_9CREN</name>
<dbReference type="SUPFAM" id="SSF53448">
    <property type="entry name" value="Nucleotide-diphospho-sugar transferases"/>
    <property type="match status" value="1"/>
</dbReference>
<feature type="domain" description="Glycosyltransferase 2-like" evidence="1">
    <location>
        <begin position="3"/>
        <end position="50"/>
    </location>
</feature>
<dbReference type="STRING" id="671065.MetMK1DRAFT_00000260"/>
<dbReference type="Proteomes" id="UP000003980">
    <property type="component" value="Unassembled WGS sequence"/>
</dbReference>
<proteinExistence type="predicted"/>
<keyword evidence="2" id="KW-0808">Transferase</keyword>
<dbReference type="PANTHER" id="PTHR22916">
    <property type="entry name" value="GLYCOSYLTRANSFERASE"/>
    <property type="match status" value="1"/>
</dbReference>
<evidence type="ECO:0000259" key="1">
    <source>
        <dbReference type="Pfam" id="PF00535"/>
    </source>
</evidence>
<dbReference type="GO" id="GO:0016740">
    <property type="term" value="F:transferase activity"/>
    <property type="evidence" value="ECO:0007669"/>
    <property type="project" value="UniProtKB-KW"/>
</dbReference>
<dbReference type="Pfam" id="PF00535">
    <property type="entry name" value="Glycos_transf_2"/>
    <property type="match status" value="1"/>
</dbReference>
<accession>H2C0F5</accession>
<dbReference type="eggNOG" id="arCOG01385">
    <property type="taxonomic scope" value="Archaea"/>
</dbReference>
<evidence type="ECO:0000313" key="2">
    <source>
        <dbReference type="EMBL" id="EHP71217.1"/>
    </source>
</evidence>
<dbReference type="Gene3D" id="3.90.550.10">
    <property type="entry name" value="Spore Coat Polysaccharide Biosynthesis Protein SpsA, Chain A"/>
    <property type="match status" value="1"/>
</dbReference>
<reference evidence="2 3" key="1">
    <citation type="submission" date="2012-01" db="EMBL/GenBank/DDBJ databases">
        <title>Improved High-Quality Draft sequence of Metallosphaera yellowstonensis MK1.</title>
        <authorList>
            <consortium name="US DOE Joint Genome Institute"/>
            <person name="Lucas S."/>
            <person name="Han J."/>
            <person name="Cheng J.-F."/>
            <person name="Goodwin L."/>
            <person name="Pitluck S."/>
            <person name="Peters L."/>
            <person name="Teshima H."/>
            <person name="Detter J.C."/>
            <person name="Han C."/>
            <person name="Tapia R."/>
            <person name="Land M."/>
            <person name="Hauser L."/>
            <person name="Kyrpides N."/>
            <person name="Kozubal M."/>
            <person name="Macur R.E."/>
            <person name="Jay Z."/>
            <person name="Inskeep W."/>
            <person name="Woyke T."/>
        </authorList>
    </citation>
    <scope>NUCLEOTIDE SEQUENCE [LARGE SCALE GENOMIC DNA]</scope>
    <source>
        <strain evidence="2 3">MK1</strain>
    </source>
</reference>
<dbReference type="InterPro" id="IPR029044">
    <property type="entry name" value="Nucleotide-diphossugar_trans"/>
</dbReference>
<gene>
    <name evidence="2" type="ORF">MetMK1DRAFT_00000260</name>
</gene>
<dbReference type="EMBL" id="JH597755">
    <property type="protein sequence ID" value="EHP71217.1"/>
    <property type="molecule type" value="Genomic_DNA"/>
</dbReference>
<dbReference type="AlphaFoldDB" id="H2C0F5"/>
<evidence type="ECO:0000313" key="3">
    <source>
        <dbReference type="Proteomes" id="UP000003980"/>
    </source>
</evidence>
<dbReference type="InterPro" id="IPR001173">
    <property type="entry name" value="Glyco_trans_2-like"/>
</dbReference>
<sequence>MLSIVIPTSNAEDTIGELLESIKAQDFHDDYEVIIIDNGSKDKTEEIVKNT</sequence>
<keyword evidence="3" id="KW-1185">Reference proteome</keyword>
<protein>
    <submittedName>
        <fullName evidence="2">Glycosyl transferase</fullName>
    </submittedName>
</protein>
<dbReference type="HOGENOM" id="CLU_3094182_0_0_2"/>